<dbReference type="EMBL" id="LVWG01000018">
    <property type="protein sequence ID" value="KZK74756.1"/>
    <property type="molecule type" value="Genomic_DNA"/>
</dbReference>
<name>A0A165M318_PELLU</name>
<comment type="caution">
    <text evidence="3">The sequence shown here is derived from an EMBL/GenBank/DDBJ whole genome shotgun (WGS) entry which is preliminary data.</text>
</comment>
<dbReference type="GO" id="GO:0009264">
    <property type="term" value="P:deoxyribonucleotide catabolic process"/>
    <property type="evidence" value="ECO:0007669"/>
    <property type="project" value="InterPro"/>
</dbReference>
<proteinExistence type="inferred from homology"/>
<feature type="active site" description="Proton donor" evidence="2">
    <location>
        <position position="14"/>
    </location>
</feature>
<evidence type="ECO:0000256" key="1">
    <source>
        <dbReference type="ARBA" id="ARBA00009589"/>
    </source>
</evidence>
<dbReference type="OMA" id="GVCADFY"/>
<dbReference type="InterPro" id="IPR010708">
    <property type="entry name" value="5'(3')-deoxyribonucleotidase"/>
</dbReference>
<gene>
    <name evidence="3" type="ORF">A3K90_05905</name>
</gene>
<accession>A0A165M318</accession>
<dbReference type="InterPro" id="IPR036412">
    <property type="entry name" value="HAD-like_sf"/>
</dbReference>
<sequence>MKSPRETVIGVDLDGVCADFYHRMRRIASEWLERPLDELPEEVSYGLDEWGISGPGQYESLHRFAVTQRELFRTMPMVPGARRYLRLLSDEGYRIRIITHRLFIHYFHASAVQQTVEWLDSHGIPYWDLCFMKVKSQVGADIYIEDSPDNILQLRESGLYTICFSNSTNRHISAPKASSWEEAYRLVKEREKEPQG</sequence>
<comment type="similarity">
    <text evidence="1">Belongs to the 5'(3')-deoxyribonucleotidase family.</text>
</comment>
<dbReference type="SUPFAM" id="SSF56784">
    <property type="entry name" value="HAD-like"/>
    <property type="match status" value="1"/>
</dbReference>
<dbReference type="Proteomes" id="UP000076481">
    <property type="component" value="Unassembled WGS sequence"/>
</dbReference>
<dbReference type="Pfam" id="PF06941">
    <property type="entry name" value="NT5C"/>
    <property type="match status" value="1"/>
</dbReference>
<dbReference type="AlphaFoldDB" id="A0A165M318"/>
<dbReference type="InterPro" id="IPR023214">
    <property type="entry name" value="HAD_sf"/>
</dbReference>
<protein>
    <submittedName>
        <fullName evidence="3">5'-nucleotidase</fullName>
    </submittedName>
</protein>
<dbReference type="RefSeq" id="WP_011357962.1">
    <property type="nucleotide sequence ID" value="NZ_LVWG01000018.1"/>
</dbReference>
<evidence type="ECO:0000313" key="4">
    <source>
        <dbReference type="Proteomes" id="UP000076481"/>
    </source>
</evidence>
<reference evidence="3 4" key="1">
    <citation type="submission" date="2016-03" db="EMBL/GenBank/DDBJ databases">
        <title>Speciation and ecological success in dimly lit waters: horizontal gene transfer in a green sulfur bacteria bloom unveiled by metagenomic assembly.</title>
        <authorList>
            <person name="Llorens-Mares T."/>
            <person name="Liu Z."/>
            <person name="Allen L.Z."/>
            <person name="Rusch D.B."/>
            <person name="Craig M.T."/>
            <person name="Dupont C.L."/>
            <person name="Bryant D.A."/>
            <person name="Casamayor E.O."/>
        </authorList>
    </citation>
    <scope>NUCLEOTIDE SEQUENCE [LARGE SCALE GENOMIC DNA]</scope>
    <source>
        <strain evidence="3">CIII</strain>
    </source>
</reference>
<dbReference type="GO" id="GO:0008253">
    <property type="term" value="F:5'-nucleotidase activity"/>
    <property type="evidence" value="ECO:0007669"/>
    <property type="project" value="InterPro"/>
</dbReference>
<evidence type="ECO:0000256" key="2">
    <source>
        <dbReference type="PIRSR" id="PIRSR610708-1"/>
    </source>
</evidence>
<dbReference type="Gene3D" id="3.40.50.1000">
    <property type="entry name" value="HAD superfamily/HAD-like"/>
    <property type="match status" value="1"/>
</dbReference>
<evidence type="ECO:0000313" key="3">
    <source>
        <dbReference type="EMBL" id="KZK74756.1"/>
    </source>
</evidence>
<organism evidence="3 4">
    <name type="scientific">Pelodictyon luteolum</name>
    <dbReference type="NCBI Taxonomy" id="1100"/>
    <lineage>
        <taxon>Bacteria</taxon>
        <taxon>Pseudomonadati</taxon>
        <taxon>Chlorobiota</taxon>
        <taxon>Chlorobiia</taxon>
        <taxon>Chlorobiales</taxon>
        <taxon>Chlorobiaceae</taxon>
        <taxon>Chlorobium/Pelodictyon group</taxon>
        <taxon>Pelodictyon</taxon>
    </lineage>
</organism>
<feature type="active site" description="Nucleophile" evidence="2">
    <location>
        <position position="12"/>
    </location>
</feature>